<reference evidence="1" key="1">
    <citation type="submission" date="2019-04" db="EMBL/GenBank/DDBJ databases">
        <title>Friends and foes A comparative genomics studyof 23 Aspergillus species from section Flavi.</title>
        <authorList>
            <consortium name="DOE Joint Genome Institute"/>
            <person name="Kjaerbolling I."/>
            <person name="Vesth T."/>
            <person name="Frisvad J.C."/>
            <person name="Nybo J.L."/>
            <person name="Theobald S."/>
            <person name="Kildgaard S."/>
            <person name="Isbrandt T."/>
            <person name="Kuo A."/>
            <person name="Sato A."/>
            <person name="Lyhne E.K."/>
            <person name="Kogle M.E."/>
            <person name="Wiebenga A."/>
            <person name="Kun R.S."/>
            <person name="Lubbers R.J."/>
            <person name="Makela M.R."/>
            <person name="Barry K."/>
            <person name="Chovatia M."/>
            <person name="Clum A."/>
            <person name="Daum C."/>
            <person name="Haridas S."/>
            <person name="He G."/>
            <person name="LaButti K."/>
            <person name="Lipzen A."/>
            <person name="Mondo S."/>
            <person name="Riley R."/>
            <person name="Salamov A."/>
            <person name="Simmons B.A."/>
            <person name="Magnuson J.K."/>
            <person name="Henrissat B."/>
            <person name="Mortensen U.H."/>
            <person name="Larsen T.O."/>
            <person name="Devries R.P."/>
            <person name="Grigoriev I.V."/>
            <person name="Machida M."/>
            <person name="Baker S.E."/>
            <person name="Andersen M.R."/>
        </authorList>
    </citation>
    <scope>NUCLEOTIDE SEQUENCE [LARGE SCALE GENOMIC DNA]</scope>
    <source>
        <strain evidence="1">IBT 14317</strain>
    </source>
</reference>
<dbReference type="OrthoDB" id="2992173at2759"/>
<name>A0A5N7BUY5_PETAA</name>
<evidence type="ECO:0000313" key="1">
    <source>
        <dbReference type="EMBL" id="KAE8385559.1"/>
    </source>
</evidence>
<dbReference type="Proteomes" id="UP000326877">
    <property type="component" value="Unassembled WGS sequence"/>
</dbReference>
<protein>
    <submittedName>
        <fullName evidence="1">Uncharacterized protein</fullName>
    </submittedName>
</protein>
<sequence>MDPPADSPQLDALVRKLTNTKYLEGFWKMITVAPDRLPPAPTVYAQHLNSIVGKPLALVNMGWSLEIRKILKRKLCEFQVKLGDKERECDGLVGYFDMEPNPESGKELIIDQIHTYFAPDKPETPNDPRRRLTMESYPYFTVFWGPPFPEKLPYSTAISPDEYNSRRSKHMQVYGAIVDPFTAVHACSSFLPTQSLQLAPWTWQGAMNTMTSVPPLGTAYHHWRCE</sequence>
<dbReference type="EMBL" id="ML735332">
    <property type="protein sequence ID" value="KAE8385559.1"/>
    <property type="molecule type" value="Genomic_DNA"/>
</dbReference>
<accession>A0A5N7BUY5</accession>
<organism evidence="1">
    <name type="scientific">Petromyces alliaceus</name>
    <name type="common">Aspergillus alliaceus</name>
    <dbReference type="NCBI Taxonomy" id="209559"/>
    <lineage>
        <taxon>Eukaryota</taxon>
        <taxon>Fungi</taxon>
        <taxon>Dikarya</taxon>
        <taxon>Ascomycota</taxon>
        <taxon>Pezizomycotina</taxon>
        <taxon>Eurotiomycetes</taxon>
        <taxon>Eurotiomycetidae</taxon>
        <taxon>Eurotiales</taxon>
        <taxon>Aspergillaceae</taxon>
        <taxon>Aspergillus</taxon>
        <taxon>Aspergillus subgen. Circumdati</taxon>
    </lineage>
</organism>
<dbReference type="AlphaFoldDB" id="A0A5N7BUY5"/>
<gene>
    <name evidence="1" type="ORF">BDV23DRAFT_188155</name>
</gene>
<proteinExistence type="predicted"/>